<dbReference type="EMBL" id="CM000134">
    <property type="protein sequence ID" value="EEC84206.1"/>
    <property type="molecule type" value="Genomic_DNA"/>
</dbReference>
<dbReference type="OMA" id="THWILIQ"/>
<proteinExistence type="inferred from homology"/>
<dbReference type="GO" id="GO:0020037">
    <property type="term" value="F:heme binding"/>
    <property type="evidence" value="ECO:0007669"/>
    <property type="project" value="InterPro"/>
</dbReference>
<dbReference type="InterPro" id="IPR036396">
    <property type="entry name" value="Cyt_P450_sf"/>
</dbReference>
<dbReference type="AlphaFoldDB" id="B8BDH6"/>
<feature type="chain" id="PRO_5002865510" evidence="6">
    <location>
        <begin position="23"/>
        <end position="67"/>
    </location>
</feature>
<dbReference type="GO" id="GO:0005506">
    <property type="term" value="F:iron ion binding"/>
    <property type="evidence" value="ECO:0007669"/>
    <property type="project" value="InterPro"/>
</dbReference>
<dbReference type="GO" id="GO:0004497">
    <property type="term" value="F:monooxygenase activity"/>
    <property type="evidence" value="ECO:0007669"/>
    <property type="project" value="InterPro"/>
</dbReference>
<keyword evidence="4" id="KW-0560">Oxidoreductase</keyword>
<dbReference type="HOGENOM" id="CLU_001570_29_6_1"/>
<evidence type="ECO:0000256" key="2">
    <source>
        <dbReference type="ARBA" id="ARBA00022617"/>
    </source>
</evidence>
<name>B8BDH6_ORYSI</name>
<evidence type="ECO:0000256" key="5">
    <source>
        <dbReference type="ARBA" id="ARBA00023004"/>
    </source>
</evidence>
<keyword evidence="8" id="KW-1185">Reference proteome</keyword>
<keyword evidence="6" id="KW-0732">Signal</keyword>
<gene>
    <name evidence="7" type="ORF">OsI_30610</name>
</gene>
<comment type="similarity">
    <text evidence="1">Belongs to the cytochrome P450 family.</text>
</comment>
<evidence type="ECO:0000256" key="4">
    <source>
        <dbReference type="ARBA" id="ARBA00023002"/>
    </source>
</evidence>
<dbReference type="PANTHER" id="PTHR47944">
    <property type="entry name" value="CYTOCHROME P450 98A9"/>
    <property type="match status" value="1"/>
</dbReference>
<organism evidence="7 8">
    <name type="scientific">Oryza sativa subsp. indica</name>
    <name type="common">Rice</name>
    <dbReference type="NCBI Taxonomy" id="39946"/>
    <lineage>
        <taxon>Eukaryota</taxon>
        <taxon>Viridiplantae</taxon>
        <taxon>Streptophyta</taxon>
        <taxon>Embryophyta</taxon>
        <taxon>Tracheophyta</taxon>
        <taxon>Spermatophyta</taxon>
        <taxon>Magnoliopsida</taxon>
        <taxon>Liliopsida</taxon>
        <taxon>Poales</taxon>
        <taxon>Poaceae</taxon>
        <taxon>BOP clade</taxon>
        <taxon>Oryzoideae</taxon>
        <taxon>Oryzeae</taxon>
        <taxon>Oryzinae</taxon>
        <taxon>Oryza</taxon>
        <taxon>Oryza sativa</taxon>
    </lineage>
</organism>
<sequence>MCPGYNLGLKVIQLTLANLLHAFSWCLPDGVTAGELSMEEIFGLTMPRKIPLLAVKPRLPDHLYAEP</sequence>
<keyword evidence="2" id="KW-0349">Heme</keyword>
<dbReference type="PANTHER" id="PTHR47944:SF7">
    <property type="entry name" value="OS09G0264400 PROTEIN"/>
    <property type="match status" value="1"/>
</dbReference>
<dbReference type="SUPFAM" id="SSF48264">
    <property type="entry name" value="Cytochrome P450"/>
    <property type="match status" value="1"/>
</dbReference>
<dbReference type="GO" id="GO:0016705">
    <property type="term" value="F:oxidoreductase activity, acting on paired donors, with incorporation or reduction of molecular oxygen"/>
    <property type="evidence" value="ECO:0007669"/>
    <property type="project" value="InterPro"/>
</dbReference>
<keyword evidence="5" id="KW-0408">Iron</keyword>
<evidence type="ECO:0000256" key="3">
    <source>
        <dbReference type="ARBA" id="ARBA00022723"/>
    </source>
</evidence>
<evidence type="ECO:0000313" key="8">
    <source>
        <dbReference type="Proteomes" id="UP000007015"/>
    </source>
</evidence>
<accession>B8BDH6</accession>
<reference evidence="7 8" key="1">
    <citation type="journal article" date="2005" name="PLoS Biol.">
        <title>The genomes of Oryza sativa: a history of duplications.</title>
        <authorList>
            <person name="Yu J."/>
            <person name="Wang J."/>
            <person name="Lin W."/>
            <person name="Li S."/>
            <person name="Li H."/>
            <person name="Zhou J."/>
            <person name="Ni P."/>
            <person name="Dong W."/>
            <person name="Hu S."/>
            <person name="Zeng C."/>
            <person name="Zhang J."/>
            <person name="Zhang Y."/>
            <person name="Li R."/>
            <person name="Xu Z."/>
            <person name="Li S."/>
            <person name="Li X."/>
            <person name="Zheng H."/>
            <person name="Cong L."/>
            <person name="Lin L."/>
            <person name="Yin J."/>
            <person name="Geng J."/>
            <person name="Li G."/>
            <person name="Shi J."/>
            <person name="Liu J."/>
            <person name="Lv H."/>
            <person name="Li J."/>
            <person name="Wang J."/>
            <person name="Deng Y."/>
            <person name="Ran L."/>
            <person name="Shi X."/>
            <person name="Wang X."/>
            <person name="Wu Q."/>
            <person name="Li C."/>
            <person name="Ren X."/>
            <person name="Wang J."/>
            <person name="Wang X."/>
            <person name="Li D."/>
            <person name="Liu D."/>
            <person name="Zhang X."/>
            <person name="Ji Z."/>
            <person name="Zhao W."/>
            <person name="Sun Y."/>
            <person name="Zhang Z."/>
            <person name="Bao J."/>
            <person name="Han Y."/>
            <person name="Dong L."/>
            <person name="Ji J."/>
            <person name="Chen P."/>
            <person name="Wu S."/>
            <person name="Liu J."/>
            <person name="Xiao Y."/>
            <person name="Bu D."/>
            <person name="Tan J."/>
            <person name="Yang L."/>
            <person name="Ye C."/>
            <person name="Zhang J."/>
            <person name="Xu J."/>
            <person name="Zhou Y."/>
            <person name="Yu Y."/>
            <person name="Zhang B."/>
            <person name="Zhuang S."/>
            <person name="Wei H."/>
            <person name="Liu B."/>
            <person name="Lei M."/>
            <person name="Yu H."/>
            <person name="Li Y."/>
            <person name="Xu H."/>
            <person name="Wei S."/>
            <person name="He X."/>
            <person name="Fang L."/>
            <person name="Zhang Z."/>
            <person name="Zhang Y."/>
            <person name="Huang X."/>
            <person name="Su Z."/>
            <person name="Tong W."/>
            <person name="Li J."/>
            <person name="Tong Z."/>
            <person name="Li S."/>
            <person name="Ye J."/>
            <person name="Wang L."/>
            <person name="Fang L."/>
            <person name="Lei T."/>
            <person name="Chen C."/>
            <person name="Chen H."/>
            <person name="Xu Z."/>
            <person name="Li H."/>
            <person name="Huang H."/>
            <person name="Zhang F."/>
            <person name="Xu H."/>
            <person name="Li N."/>
            <person name="Zhao C."/>
            <person name="Li S."/>
            <person name="Dong L."/>
            <person name="Huang Y."/>
            <person name="Li L."/>
            <person name="Xi Y."/>
            <person name="Qi Q."/>
            <person name="Li W."/>
            <person name="Zhang B."/>
            <person name="Hu W."/>
            <person name="Zhang Y."/>
            <person name="Tian X."/>
            <person name="Jiao Y."/>
            <person name="Liang X."/>
            <person name="Jin J."/>
            <person name="Gao L."/>
            <person name="Zheng W."/>
            <person name="Hao B."/>
            <person name="Liu S."/>
            <person name="Wang W."/>
            <person name="Yuan L."/>
            <person name="Cao M."/>
            <person name="McDermott J."/>
            <person name="Samudrala R."/>
            <person name="Wang J."/>
            <person name="Wong G.K."/>
            <person name="Yang H."/>
        </authorList>
    </citation>
    <scope>NUCLEOTIDE SEQUENCE [LARGE SCALE GENOMIC DNA]</scope>
    <source>
        <strain evidence="8">cv. 93-11</strain>
    </source>
</reference>
<protein>
    <submittedName>
        <fullName evidence="7">Uncharacterized protein</fullName>
    </submittedName>
</protein>
<dbReference type="Gene3D" id="1.10.630.10">
    <property type="entry name" value="Cytochrome P450"/>
    <property type="match status" value="1"/>
</dbReference>
<dbReference type="Proteomes" id="UP000007015">
    <property type="component" value="Chromosome 9"/>
</dbReference>
<evidence type="ECO:0000313" key="7">
    <source>
        <dbReference type="EMBL" id="EEC84206.1"/>
    </source>
</evidence>
<feature type="signal peptide" evidence="6">
    <location>
        <begin position="1"/>
        <end position="22"/>
    </location>
</feature>
<dbReference type="STRING" id="39946.B8BDH6"/>
<evidence type="ECO:0000256" key="6">
    <source>
        <dbReference type="SAM" id="SignalP"/>
    </source>
</evidence>
<dbReference type="Gramene" id="BGIOSGA030127-TA">
    <property type="protein sequence ID" value="BGIOSGA030127-PA"/>
    <property type="gene ID" value="BGIOSGA030127"/>
</dbReference>
<evidence type="ECO:0000256" key="1">
    <source>
        <dbReference type="ARBA" id="ARBA00010617"/>
    </source>
</evidence>
<keyword evidence="3" id="KW-0479">Metal-binding</keyword>